<sequence>MATSVRSGFHAAPRKCDTAASALSRPSDGWRWGSSEAEDSSEEEGGLRTLAHAPLSRCSPTSVSPLGKERELGIPRSGPCRVPAGSLARAGDVAGCWAAPVVELVRRAGRLSDQCWMP</sequence>
<protein>
    <submittedName>
        <fullName evidence="2">Uncharacterized protein</fullName>
    </submittedName>
</protein>
<keyword evidence="3" id="KW-1185">Reference proteome</keyword>
<dbReference type="Proteomes" id="UP000821837">
    <property type="component" value="Unassembled WGS sequence"/>
</dbReference>
<evidence type="ECO:0000313" key="2">
    <source>
        <dbReference type="EMBL" id="KAH7934415.1"/>
    </source>
</evidence>
<name>A0A9D4P9I7_RHISA</name>
<reference evidence="2" key="1">
    <citation type="journal article" date="2020" name="Cell">
        <title>Large-Scale Comparative Analyses of Tick Genomes Elucidate Their Genetic Diversity and Vector Capacities.</title>
        <authorList>
            <consortium name="Tick Genome and Microbiome Consortium (TIGMIC)"/>
            <person name="Jia N."/>
            <person name="Wang J."/>
            <person name="Shi W."/>
            <person name="Du L."/>
            <person name="Sun Y."/>
            <person name="Zhan W."/>
            <person name="Jiang J.F."/>
            <person name="Wang Q."/>
            <person name="Zhang B."/>
            <person name="Ji P."/>
            <person name="Bell-Sakyi L."/>
            <person name="Cui X.M."/>
            <person name="Yuan T.T."/>
            <person name="Jiang B.G."/>
            <person name="Yang W.F."/>
            <person name="Lam T.T."/>
            <person name="Chang Q.C."/>
            <person name="Ding S.J."/>
            <person name="Wang X.J."/>
            <person name="Zhu J.G."/>
            <person name="Ruan X.D."/>
            <person name="Zhao L."/>
            <person name="Wei J.T."/>
            <person name="Ye R.Z."/>
            <person name="Que T.C."/>
            <person name="Du C.H."/>
            <person name="Zhou Y.H."/>
            <person name="Cheng J.X."/>
            <person name="Dai P.F."/>
            <person name="Guo W.B."/>
            <person name="Han X.H."/>
            <person name="Huang E.J."/>
            <person name="Li L.F."/>
            <person name="Wei W."/>
            <person name="Gao Y.C."/>
            <person name="Liu J.Z."/>
            <person name="Shao H.Z."/>
            <person name="Wang X."/>
            <person name="Wang C.C."/>
            <person name="Yang T.C."/>
            <person name="Huo Q.B."/>
            <person name="Li W."/>
            <person name="Chen H.Y."/>
            <person name="Chen S.E."/>
            <person name="Zhou L.G."/>
            <person name="Ni X.B."/>
            <person name="Tian J.H."/>
            <person name="Sheng Y."/>
            <person name="Liu T."/>
            <person name="Pan Y.S."/>
            <person name="Xia L.Y."/>
            <person name="Li J."/>
            <person name="Zhao F."/>
            <person name="Cao W.C."/>
        </authorList>
    </citation>
    <scope>NUCLEOTIDE SEQUENCE</scope>
    <source>
        <strain evidence="2">Rsan-2018</strain>
    </source>
</reference>
<gene>
    <name evidence="2" type="ORF">HPB52_024219</name>
</gene>
<proteinExistence type="predicted"/>
<evidence type="ECO:0000256" key="1">
    <source>
        <dbReference type="SAM" id="MobiDB-lite"/>
    </source>
</evidence>
<accession>A0A9D4P9I7</accession>
<dbReference type="EMBL" id="JABSTV010001299">
    <property type="protein sequence ID" value="KAH7934415.1"/>
    <property type="molecule type" value="Genomic_DNA"/>
</dbReference>
<organism evidence="2 3">
    <name type="scientific">Rhipicephalus sanguineus</name>
    <name type="common">Brown dog tick</name>
    <name type="synonym">Ixodes sanguineus</name>
    <dbReference type="NCBI Taxonomy" id="34632"/>
    <lineage>
        <taxon>Eukaryota</taxon>
        <taxon>Metazoa</taxon>
        <taxon>Ecdysozoa</taxon>
        <taxon>Arthropoda</taxon>
        <taxon>Chelicerata</taxon>
        <taxon>Arachnida</taxon>
        <taxon>Acari</taxon>
        <taxon>Parasitiformes</taxon>
        <taxon>Ixodida</taxon>
        <taxon>Ixodoidea</taxon>
        <taxon>Ixodidae</taxon>
        <taxon>Rhipicephalinae</taxon>
        <taxon>Rhipicephalus</taxon>
        <taxon>Rhipicephalus</taxon>
    </lineage>
</organism>
<feature type="region of interest" description="Disordered" evidence="1">
    <location>
        <begin position="1"/>
        <end position="78"/>
    </location>
</feature>
<reference evidence="2" key="2">
    <citation type="submission" date="2021-09" db="EMBL/GenBank/DDBJ databases">
        <authorList>
            <person name="Jia N."/>
            <person name="Wang J."/>
            <person name="Shi W."/>
            <person name="Du L."/>
            <person name="Sun Y."/>
            <person name="Zhan W."/>
            <person name="Jiang J."/>
            <person name="Wang Q."/>
            <person name="Zhang B."/>
            <person name="Ji P."/>
            <person name="Sakyi L.B."/>
            <person name="Cui X."/>
            <person name="Yuan T."/>
            <person name="Jiang B."/>
            <person name="Yang W."/>
            <person name="Lam T.T.-Y."/>
            <person name="Chang Q."/>
            <person name="Ding S."/>
            <person name="Wang X."/>
            <person name="Zhu J."/>
            <person name="Ruan X."/>
            <person name="Zhao L."/>
            <person name="Wei J."/>
            <person name="Que T."/>
            <person name="Du C."/>
            <person name="Cheng J."/>
            <person name="Dai P."/>
            <person name="Han X."/>
            <person name="Huang E."/>
            <person name="Gao Y."/>
            <person name="Liu J."/>
            <person name="Shao H."/>
            <person name="Ye R."/>
            <person name="Li L."/>
            <person name="Wei W."/>
            <person name="Wang X."/>
            <person name="Wang C."/>
            <person name="Huo Q."/>
            <person name="Li W."/>
            <person name="Guo W."/>
            <person name="Chen H."/>
            <person name="Chen S."/>
            <person name="Zhou L."/>
            <person name="Zhou L."/>
            <person name="Ni X."/>
            <person name="Tian J."/>
            <person name="Zhou Y."/>
            <person name="Sheng Y."/>
            <person name="Liu T."/>
            <person name="Pan Y."/>
            <person name="Xia L."/>
            <person name="Li J."/>
            <person name="Zhao F."/>
            <person name="Cao W."/>
        </authorList>
    </citation>
    <scope>NUCLEOTIDE SEQUENCE</scope>
    <source>
        <strain evidence="2">Rsan-2018</strain>
        <tissue evidence="2">Larvae</tissue>
    </source>
</reference>
<evidence type="ECO:0000313" key="3">
    <source>
        <dbReference type="Proteomes" id="UP000821837"/>
    </source>
</evidence>
<dbReference type="AlphaFoldDB" id="A0A9D4P9I7"/>
<comment type="caution">
    <text evidence="2">The sequence shown here is derived from an EMBL/GenBank/DDBJ whole genome shotgun (WGS) entry which is preliminary data.</text>
</comment>